<dbReference type="PANTHER" id="PTHR12697:SF5">
    <property type="entry name" value="DEOXYHYPUSINE HYDROXYLASE"/>
    <property type="match status" value="1"/>
</dbReference>
<keyword evidence="4" id="KW-0456">Lyase</keyword>
<feature type="chain" id="PRO_5003035266" evidence="3">
    <location>
        <begin position="30"/>
        <end position="209"/>
    </location>
</feature>
<feature type="signal peptide" evidence="3">
    <location>
        <begin position="1"/>
        <end position="29"/>
    </location>
</feature>
<keyword evidence="5" id="KW-1185">Reference proteome</keyword>
<comment type="function">
    <text evidence="1">Catalyzes the hydroxylation of the N(6)-(4-aminobutyl)-L-lysine intermediate produced by deoxyhypusine synthase/DHPS on a critical lysine of the eukaryotic translation initiation factor 5A/eIF-5A. This is the second step of the post-translational modification of that lysine into an unusual amino acid residue named hypusine. Hypusination is unique to mature eIF-5A factor and is essential for its function.</text>
</comment>
<gene>
    <name evidence="4" type="ordered locus">Psta_1561</name>
</gene>
<dbReference type="AlphaFoldDB" id="D2QXQ1"/>
<feature type="compositionally biased region" description="Low complexity" evidence="2">
    <location>
        <begin position="39"/>
        <end position="51"/>
    </location>
</feature>
<accession>D2QXQ1</accession>
<dbReference type="Proteomes" id="UP000001887">
    <property type="component" value="Chromosome"/>
</dbReference>
<dbReference type="Gene3D" id="1.25.10.10">
    <property type="entry name" value="Leucine-rich Repeat Variant"/>
    <property type="match status" value="1"/>
</dbReference>
<keyword evidence="3" id="KW-0732">Signal</keyword>
<proteinExistence type="predicted"/>
<dbReference type="PROSITE" id="PS50077">
    <property type="entry name" value="HEAT_REPEAT"/>
    <property type="match status" value="1"/>
</dbReference>
<evidence type="ECO:0000313" key="4">
    <source>
        <dbReference type="EMBL" id="ADB16236.1"/>
    </source>
</evidence>
<evidence type="ECO:0000256" key="2">
    <source>
        <dbReference type="SAM" id="MobiDB-lite"/>
    </source>
</evidence>
<dbReference type="eggNOG" id="COG1413">
    <property type="taxonomic scope" value="Bacteria"/>
</dbReference>
<dbReference type="PROSITE" id="PS51257">
    <property type="entry name" value="PROKAR_LIPOPROTEIN"/>
    <property type="match status" value="1"/>
</dbReference>
<dbReference type="HOGENOM" id="CLU_1314461_0_0_0"/>
<dbReference type="GO" id="GO:0016829">
    <property type="term" value="F:lyase activity"/>
    <property type="evidence" value="ECO:0007669"/>
    <property type="project" value="UniProtKB-KW"/>
</dbReference>
<dbReference type="STRING" id="530564.Psta_1561"/>
<protein>
    <submittedName>
        <fullName evidence="4">PBS lyase HEAT domain protein repeat-containing protein</fullName>
    </submittedName>
</protein>
<dbReference type="EMBL" id="CP001848">
    <property type="protein sequence ID" value="ADB16236.1"/>
    <property type="molecule type" value="Genomic_DNA"/>
</dbReference>
<dbReference type="InterPro" id="IPR021133">
    <property type="entry name" value="HEAT_type_2"/>
</dbReference>
<reference evidence="4 5" key="1">
    <citation type="journal article" date="2009" name="Stand. Genomic Sci.">
        <title>Complete genome sequence of Pirellula staleyi type strain (ATCC 27377).</title>
        <authorList>
            <person name="Clum A."/>
            <person name="Tindall B.J."/>
            <person name="Sikorski J."/>
            <person name="Ivanova N."/>
            <person name="Mavrommatis K."/>
            <person name="Lucas S."/>
            <person name="Glavina del Rio T."/>
            <person name="Nolan M."/>
            <person name="Chen F."/>
            <person name="Tice H."/>
            <person name="Pitluck S."/>
            <person name="Cheng J.F."/>
            <person name="Chertkov O."/>
            <person name="Brettin T."/>
            <person name="Han C."/>
            <person name="Detter J.C."/>
            <person name="Kuske C."/>
            <person name="Bruce D."/>
            <person name="Goodwin L."/>
            <person name="Ovchinikova G."/>
            <person name="Pati A."/>
            <person name="Mikhailova N."/>
            <person name="Chen A."/>
            <person name="Palaniappan K."/>
            <person name="Land M."/>
            <person name="Hauser L."/>
            <person name="Chang Y.J."/>
            <person name="Jeffries C.D."/>
            <person name="Chain P."/>
            <person name="Rohde M."/>
            <person name="Goker M."/>
            <person name="Bristow J."/>
            <person name="Eisen J.A."/>
            <person name="Markowitz V."/>
            <person name="Hugenholtz P."/>
            <person name="Kyrpides N.C."/>
            <person name="Klenk H.P."/>
            <person name="Lapidus A."/>
        </authorList>
    </citation>
    <scope>NUCLEOTIDE SEQUENCE [LARGE SCALE GENOMIC DNA]</scope>
    <source>
        <strain evidence="5">ATCC 27377 / DSM 6068 / ICPB 4128</strain>
    </source>
</reference>
<dbReference type="InterPro" id="IPR011989">
    <property type="entry name" value="ARM-like"/>
</dbReference>
<evidence type="ECO:0000256" key="3">
    <source>
        <dbReference type="SAM" id="SignalP"/>
    </source>
</evidence>
<organism evidence="4 5">
    <name type="scientific">Pirellula staleyi (strain ATCC 27377 / DSM 6068 / ICPB 4128)</name>
    <name type="common">Pirella staleyi</name>
    <dbReference type="NCBI Taxonomy" id="530564"/>
    <lineage>
        <taxon>Bacteria</taxon>
        <taxon>Pseudomonadati</taxon>
        <taxon>Planctomycetota</taxon>
        <taxon>Planctomycetia</taxon>
        <taxon>Pirellulales</taxon>
        <taxon>Pirellulaceae</taxon>
        <taxon>Pirellula</taxon>
    </lineage>
</organism>
<evidence type="ECO:0000313" key="5">
    <source>
        <dbReference type="Proteomes" id="UP000001887"/>
    </source>
</evidence>
<dbReference type="GO" id="GO:0016491">
    <property type="term" value="F:oxidoreductase activity"/>
    <property type="evidence" value="ECO:0007669"/>
    <property type="project" value="TreeGrafter"/>
</dbReference>
<dbReference type="PANTHER" id="PTHR12697">
    <property type="entry name" value="PBS LYASE HEAT-LIKE PROTEIN"/>
    <property type="match status" value="1"/>
</dbReference>
<dbReference type="InterPro" id="IPR016024">
    <property type="entry name" value="ARM-type_fold"/>
</dbReference>
<evidence type="ECO:0000256" key="1">
    <source>
        <dbReference type="ARBA" id="ARBA00045876"/>
    </source>
</evidence>
<dbReference type="SMART" id="SM00567">
    <property type="entry name" value="EZ_HEAT"/>
    <property type="match status" value="3"/>
</dbReference>
<dbReference type="Pfam" id="PF13646">
    <property type="entry name" value="HEAT_2"/>
    <property type="match status" value="1"/>
</dbReference>
<feature type="region of interest" description="Disordered" evidence="2">
    <location>
        <begin position="32"/>
        <end position="67"/>
    </location>
</feature>
<name>D2QXQ1_PIRSD</name>
<dbReference type="KEGG" id="psl:Psta_1561"/>
<dbReference type="InterPro" id="IPR004155">
    <property type="entry name" value="PBS_lyase_HEAT"/>
</dbReference>
<sequence length="209" mass="21776" precursor="true">MTTRKGEAMFRNQAASAMLLISAATLVSAGCGGGTPVEPSQSSPAPDSSASLVSTAAPGTLAPPAVDRTGSKYPAMANSNSPYAGAQVAYTENDAAGRDHFQLQPFEQWTEEQTATDALGRIGPPAIPALIQALRSQDPIVRRKAAEVLARMGSDAKEAVPDLIRLLDDPDPLIRKTAARTLGRIGPDAAPAIPALMRTLMQPAPQVPR</sequence>
<dbReference type="SUPFAM" id="SSF48371">
    <property type="entry name" value="ARM repeat"/>
    <property type="match status" value="1"/>
</dbReference>